<evidence type="ECO:0000259" key="14">
    <source>
        <dbReference type="Pfam" id="PF14821"/>
    </source>
</evidence>
<dbReference type="UniPathway" id="UPA00050">
    <property type="reaction ID" value="UER00065"/>
</dbReference>
<dbReference type="EC" id="4.2.3.1" evidence="4 11"/>
<comment type="caution">
    <text evidence="15">The sequence shown here is derived from an EMBL/GenBank/DDBJ whole genome shotgun (WGS) entry which is preliminary data.</text>
</comment>
<dbReference type="OrthoDB" id="9763107at2"/>
<dbReference type="PROSITE" id="PS00165">
    <property type="entry name" value="DEHYDRATASE_SER_THR"/>
    <property type="match status" value="1"/>
</dbReference>
<evidence type="ECO:0000313" key="16">
    <source>
        <dbReference type="Proteomes" id="UP000004947"/>
    </source>
</evidence>
<dbReference type="PANTHER" id="PTHR42690:SF1">
    <property type="entry name" value="THREONINE SYNTHASE-LIKE 2"/>
    <property type="match status" value="1"/>
</dbReference>
<dbReference type="CDD" id="cd01560">
    <property type="entry name" value="Thr-synth_2"/>
    <property type="match status" value="1"/>
</dbReference>
<keyword evidence="7" id="KW-0791">Threonine biosynthesis</keyword>
<dbReference type="InterPro" id="IPR029144">
    <property type="entry name" value="Thr_synth_N"/>
</dbReference>
<feature type="domain" description="Tryptophan synthase beta chain-like PALP" evidence="13">
    <location>
        <begin position="99"/>
        <end position="401"/>
    </location>
</feature>
<evidence type="ECO:0000256" key="8">
    <source>
        <dbReference type="ARBA" id="ARBA00022898"/>
    </source>
</evidence>
<feature type="domain" description="Threonine synthase N-terminal" evidence="14">
    <location>
        <begin position="2"/>
        <end position="78"/>
    </location>
</feature>
<organism evidence="15 16">
    <name type="scientific">Lentisphaera araneosa HTCC2155</name>
    <dbReference type="NCBI Taxonomy" id="313628"/>
    <lineage>
        <taxon>Bacteria</taxon>
        <taxon>Pseudomonadati</taxon>
        <taxon>Lentisphaerota</taxon>
        <taxon>Lentisphaeria</taxon>
        <taxon>Lentisphaerales</taxon>
        <taxon>Lentisphaeraceae</taxon>
        <taxon>Lentisphaera</taxon>
    </lineage>
</organism>
<sequence>MKYRSTRGQTDELPFMDAILTGQAPDGGLFLPSELPDFSDKLDSWRDLSYTELAFEIMSVFANDIPQDDLKEIIEKAYSTFRDDEITPLAPAGKNLILELFHGPTLAFKDVALQFLGRLFDYILEQRDLKLNILAATSGDTGSAAIYGLKDSERVHVFVMHPHNRTSKIQAMQMCTVNQKNIHNIAVEGSFDDCQGMMKDIFNQLDFKKQYDLGAVNSVNWGRLLAQTVYYFYAYFRATENNQQKLSFSVPTGNFGDIFAGYLAAKMGLPIKKLYLATNENDVLCRAFDTGIYKKGTVHHSVSPSMDIQLASNFERYLFYSCGQDATKLRSLMEEFKAKGELHYDISCELIEAKRCDTETTLATIKNYSEENDYVLDPHTATGVHVADLLAPDEQIVCLATAHSGKFPESIKLACGEVIGNHPILDALSEDDMKYQVADAHTETIKSIIVKTLEEA</sequence>
<evidence type="ECO:0000256" key="3">
    <source>
        <dbReference type="ARBA" id="ARBA00005517"/>
    </source>
</evidence>
<dbReference type="FunFam" id="3.90.1380.10:FF:000003">
    <property type="entry name" value="THR4p Threonine synthase"/>
    <property type="match status" value="1"/>
</dbReference>
<evidence type="ECO:0000256" key="10">
    <source>
        <dbReference type="ARBA" id="ARBA00049144"/>
    </source>
</evidence>
<dbReference type="STRING" id="313628.LNTAR_02839"/>
<comment type="similarity">
    <text evidence="3">Belongs to the threonine synthase family.</text>
</comment>
<keyword evidence="6" id="KW-0028">Amino-acid biosynthesis</keyword>
<reference evidence="15 16" key="1">
    <citation type="journal article" date="2010" name="J. Bacteriol.">
        <title>Genome sequence of Lentisphaera araneosa HTCC2155T, the type species of the order Lentisphaerales in the phylum Lentisphaerae.</title>
        <authorList>
            <person name="Thrash J.C."/>
            <person name="Cho J.C."/>
            <person name="Vergin K.L."/>
            <person name="Morris R.M."/>
            <person name="Giovannoni S.J."/>
        </authorList>
    </citation>
    <scope>NUCLEOTIDE SEQUENCE [LARGE SCALE GENOMIC DNA]</scope>
    <source>
        <strain evidence="15 16">HTCC2155</strain>
    </source>
</reference>
<dbReference type="GO" id="GO:0030170">
    <property type="term" value="F:pyridoxal phosphate binding"/>
    <property type="evidence" value="ECO:0007669"/>
    <property type="project" value="InterPro"/>
</dbReference>
<evidence type="ECO:0000313" key="15">
    <source>
        <dbReference type="EMBL" id="EDM25110.1"/>
    </source>
</evidence>
<evidence type="ECO:0000256" key="2">
    <source>
        <dbReference type="ARBA" id="ARBA00004979"/>
    </source>
</evidence>
<dbReference type="InterPro" id="IPR051166">
    <property type="entry name" value="Threonine_Synthase"/>
</dbReference>
<gene>
    <name evidence="15" type="ORF">LNTAR_02839</name>
</gene>
<proteinExistence type="inferred from homology"/>
<comment type="pathway">
    <text evidence="2">Amino-acid biosynthesis; L-threonine biosynthesis; L-threonine from L-aspartate: step 5/5.</text>
</comment>
<evidence type="ECO:0000256" key="1">
    <source>
        <dbReference type="ARBA" id="ARBA00001933"/>
    </source>
</evidence>
<feature type="modified residue" description="N6-(pyridoxal phosphate)lysine" evidence="12">
    <location>
        <position position="109"/>
    </location>
</feature>
<dbReference type="Pfam" id="PF14821">
    <property type="entry name" value="Thr_synth_N"/>
    <property type="match status" value="1"/>
</dbReference>
<evidence type="ECO:0000256" key="9">
    <source>
        <dbReference type="ARBA" id="ARBA00023239"/>
    </source>
</evidence>
<dbReference type="eggNOG" id="COG0498">
    <property type="taxonomic scope" value="Bacteria"/>
</dbReference>
<dbReference type="Gene3D" id="3.90.1380.10">
    <property type="entry name" value="Threonine synthase, N-terminal domain"/>
    <property type="match status" value="1"/>
</dbReference>
<dbReference type="InterPro" id="IPR004450">
    <property type="entry name" value="Thr_synthase-like"/>
</dbReference>
<evidence type="ECO:0000256" key="7">
    <source>
        <dbReference type="ARBA" id="ARBA00022697"/>
    </source>
</evidence>
<keyword evidence="16" id="KW-1185">Reference proteome</keyword>
<dbReference type="Gene3D" id="3.40.50.1100">
    <property type="match status" value="2"/>
</dbReference>
<dbReference type="GO" id="GO:0004795">
    <property type="term" value="F:threonine synthase activity"/>
    <property type="evidence" value="ECO:0007669"/>
    <property type="project" value="UniProtKB-UniRule"/>
</dbReference>
<protein>
    <recommendedName>
        <fullName evidence="5 11">Threonine synthase</fullName>
        <ecNumber evidence="4 11">4.2.3.1</ecNumber>
    </recommendedName>
</protein>
<name>A6DTD0_9BACT</name>
<comment type="catalytic activity">
    <reaction evidence="10">
        <text>O-phospho-L-homoserine + H2O = L-threonine + phosphate</text>
        <dbReference type="Rhea" id="RHEA:10840"/>
        <dbReference type="ChEBI" id="CHEBI:15377"/>
        <dbReference type="ChEBI" id="CHEBI:43474"/>
        <dbReference type="ChEBI" id="CHEBI:57590"/>
        <dbReference type="ChEBI" id="CHEBI:57926"/>
        <dbReference type="EC" id="4.2.3.1"/>
    </reaction>
</comment>
<dbReference type="RefSeq" id="WP_007281079.1">
    <property type="nucleotide sequence ID" value="NZ_ABCK01000036.1"/>
</dbReference>
<keyword evidence="8 12" id="KW-0663">Pyridoxal phosphate</keyword>
<evidence type="ECO:0000256" key="5">
    <source>
        <dbReference type="ARBA" id="ARBA00018679"/>
    </source>
</evidence>
<dbReference type="Pfam" id="PF00291">
    <property type="entry name" value="PALP"/>
    <property type="match status" value="1"/>
</dbReference>
<evidence type="ECO:0000256" key="12">
    <source>
        <dbReference type="PIRSR" id="PIRSR604450-51"/>
    </source>
</evidence>
<dbReference type="Proteomes" id="UP000004947">
    <property type="component" value="Unassembled WGS sequence"/>
</dbReference>
<comment type="cofactor">
    <cofactor evidence="1 12">
        <name>pyridoxal 5'-phosphate</name>
        <dbReference type="ChEBI" id="CHEBI:597326"/>
    </cofactor>
</comment>
<evidence type="ECO:0000259" key="13">
    <source>
        <dbReference type="Pfam" id="PF00291"/>
    </source>
</evidence>
<evidence type="ECO:0000256" key="11">
    <source>
        <dbReference type="NCBIfam" id="TIGR00260"/>
    </source>
</evidence>
<dbReference type="InterPro" id="IPR000634">
    <property type="entry name" value="Ser/Thr_deHydtase_PyrdxlP-BS"/>
</dbReference>
<dbReference type="EMBL" id="ABCK01000036">
    <property type="protein sequence ID" value="EDM25110.1"/>
    <property type="molecule type" value="Genomic_DNA"/>
</dbReference>
<dbReference type="InterPro" id="IPR036052">
    <property type="entry name" value="TrpB-like_PALP_sf"/>
</dbReference>
<dbReference type="NCBIfam" id="TIGR00260">
    <property type="entry name" value="thrC"/>
    <property type="match status" value="1"/>
</dbReference>
<dbReference type="SUPFAM" id="SSF53686">
    <property type="entry name" value="Tryptophan synthase beta subunit-like PLP-dependent enzymes"/>
    <property type="match status" value="1"/>
</dbReference>
<evidence type="ECO:0000256" key="4">
    <source>
        <dbReference type="ARBA" id="ARBA00013028"/>
    </source>
</evidence>
<keyword evidence="9 15" id="KW-0456">Lyase</keyword>
<dbReference type="InterPro" id="IPR037158">
    <property type="entry name" value="Thr_synth_N_sf"/>
</dbReference>
<dbReference type="AlphaFoldDB" id="A6DTD0"/>
<evidence type="ECO:0000256" key="6">
    <source>
        <dbReference type="ARBA" id="ARBA00022605"/>
    </source>
</evidence>
<dbReference type="GO" id="GO:0009088">
    <property type="term" value="P:threonine biosynthetic process"/>
    <property type="evidence" value="ECO:0007669"/>
    <property type="project" value="UniProtKB-UniRule"/>
</dbReference>
<accession>A6DTD0</accession>
<dbReference type="PANTHER" id="PTHR42690">
    <property type="entry name" value="THREONINE SYNTHASE FAMILY MEMBER"/>
    <property type="match status" value="1"/>
</dbReference>
<dbReference type="InterPro" id="IPR001926">
    <property type="entry name" value="TrpB-like_PALP"/>
</dbReference>